<dbReference type="RefSeq" id="XP_065657141.1">
    <property type="nucleotide sequence ID" value="XM_065801069.1"/>
</dbReference>
<keyword evidence="7" id="KW-0807">Transducer</keyword>
<keyword evidence="5 8" id="KW-0472">Membrane</keyword>
<evidence type="ECO:0000259" key="9">
    <source>
        <dbReference type="PROSITE" id="PS50262"/>
    </source>
</evidence>
<organism evidence="10 11">
    <name type="scientific">Hydra vulgaris</name>
    <name type="common">Hydra</name>
    <name type="synonym">Hydra attenuata</name>
    <dbReference type="NCBI Taxonomy" id="6087"/>
    <lineage>
        <taxon>Eukaryota</taxon>
        <taxon>Metazoa</taxon>
        <taxon>Cnidaria</taxon>
        <taxon>Hydrozoa</taxon>
        <taxon>Hydroidolina</taxon>
        <taxon>Anthoathecata</taxon>
        <taxon>Aplanulata</taxon>
        <taxon>Hydridae</taxon>
        <taxon>Hydra</taxon>
    </lineage>
</organism>
<evidence type="ECO:0000256" key="2">
    <source>
        <dbReference type="ARBA" id="ARBA00022692"/>
    </source>
</evidence>
<evidence type="ECO:0000256" key="8">
    <source>
        <dbReference type="SAM" id="Phobius"/>
    </source>
</evidence>
<feature type="transmembrane region" description="Helical" evidence="8">
    <location>
        <begin position="43"/>
        <end position="65"/>
    </location>
</feature>
<dbReference type="Proteomes" id="UP001652625">
    <property type="component" value="Chromosome 07"/>
</dbReference>
<accession>A0ABM4C6B9</accession>
<evidence type="ECO:0000256" key="5">
    <source>
        <dbReference type="ARBA" id="ARBA00023136"/>
    </source>
</evidence>
<dbReference type="InterPro" id="IPR017452">
    <property type="entry name" value="GPCR_Rhodpsn_7TM"/>
</dbReference>
<dbReference type="RefSeq" id="XP_065657140.1">
    <property type="nucleotide sequence ID" value="XM_065801068.1"/>
</dbReference>
<dbReference type="GeneID" id="101236235"/>
<evidence type="ECO:0000313" key="14">
    <source>
        <dbReference type="RefSeq" id="XP_065657143.1"/>
    </source>
</evidence>
<evidence type="ECO:0000313" key="10">
    <source>
        <dbReference type="Proteomes" id="UP001652625"/>
    </source>
</evidence>
<evidence type="ECO:0000256" key="3">
    <source>
        <dbReference type="ARBA" id="ARBA00022989"/>
    </source>
</evidence>
<feature type="transmembrane region" description="Helical" evidence="8">
    <location>
        <begin position="246"/>
        <end position="266"/>
    </location>
</feature>
<dbReference type="Gene3D" id="1.20.1070.10">
    <property type="entry name" value="Rhodopsin 7-helix transmembrane proteins"/>
    <property type="match status" value="1"/>
</dbReference>
<evidence type="ECO:0000313" key="11">
    <source>
        <dbReference type="RefSeq" id="XP_065657140.1"/>
    </source>
</evidence>
<keyword evidence="3 8" id="KW-1133">Transmembrane helix</keyword>
<evidence type="ECO:0000256" key="1">
    <source>
        <dbReference type="ARBA" id="ARBA00004141"/>
    </source>
</evidence>
<gene>
    <name evidence="11 12 13 14 15" type="primary">LOC101236235</name>
</gene>
<evidence type="ECO:0000313" key="15">
    <source>
        <dbReference type="RefSeq" id="XP_065657144.1"/>
    </source>
</evidence>
<keyword evidence="10" id="KW-1185">Reference proteome</keyword>
<feature type="transmembrane region" description="Helical" evidence="8">
    <location>
        <begin position="113"/>
        <end position="135"/>
    </location>
</feature>
<dbReference type="RefSeq" id="XP_065657143.1">
    <property type="nucleotide sequence ID" value="XM_065801071.1"/>
</dbReference>
<dbReference type="InterPro" id="IPR000276">
    <property type="entry name" value="GPCR_Rhodpsn"/>
</dbReference>
<reference evidence="11 12" key="1">
    <citation type="submission" date="2025-05" db="UniProtKB">
        <authorList>
            <consortium name="RefSeq"/>
        </authorList>
    </citation>
    <scope>IDENTIFICATION</scope>
</reference>
<keyword evidence="4" id="KW-0297">G-protein coupled receptor</keyword>
<evidence type="ECO:0000256" key="4">
    <source>
        <dbReference type="ARBA" id="ARBA00023040"/>
    </source>
</evidence>
<dbReference type="PROSITE" id="PS50262">
    <property type="entry name" value="G_PROTEIN_RECEP_F1_2"/>
    <property type="match status" value="1"/>
</dbReference>
<dbReference type="Pfam" id="PF00001">
    <property type="entry name" value="7tm_1"/>
    <property type="match status" value="1"/>
</dbReference>
<feature type="transmembrane region" description="Helical" evidence="8">
    <location>
        <begin position="72"/>
        <end position="93"/>
    </location>
</feature>
<evidence type="ECO:0000313" key="13">
    <source>
        <dbReference type="RefSeq" id="XP_065657142.1"/>
    </source>
</evidence>
<keyword evidence="2 8" id="KW-0812">Transmembrane</keyword>
<protein>
    <submittedName>
        <fullName evidence="11 12">Neuropeptide Y receptor type 6</fullName>
    </submittedName>
</protein>
<dbReference type="RefSeq" id="XP_065657142.1">
    <property type="nucleotide sequence ID" value="XM_065801070.1"/>
</dbReference>
<keyword evidence="6 11" id="KW-0675">Receptor</keyword>
<dbReference type="SUPFAM" id="SSF81321">
    <property type="entry name" value="Family A G protein-coupled receptor-like"/>
    <property type="match status" value="1"/>
</dbReference>
<dbReference type="PANTHER" id="PTHR24243:SF208">
    <property type="entry name" value="PYROKININ-1 RECEPTOR"/>
    <property type="match status" value="1"/>
</dbReference>
<name>A0ABM4C6B9_HYDVU</name>
<dbReference type="PRINTS" id="PR00237">
    <property type="entry name" value="GPCRRHODOPSN"/>
</dbReference>
<sequence>MLLSNGSFDQKPMDLFNNSLNNGNFTGNEIVYTKDTLLLFHTMYVLVMCFGIFGNILTCSVILLNKSMRKSIHFYTFNLAVCDLMILFVYVPTQMIYIQHQLHWTLGFAMCKLTYLVLPVSLFSTIGTLLAITIDRARGLIQPFKWRADSTRYSKFTICGVWLISLLVNTPLFITSTIRTNTDKLICAEKWPSLSSELIYWNIMFVLSFVIPLLIIIVAHIVMIYVMMKETNSAHREQNKRVIRMLVALVMIFSICTGYQHVYFYLSNFYNKFSLNTWNLMFASSNFVVSLQAALNPVIYGTLRHDFNKAFLYIILKVLVFFKLHKELPRDFLSTNSTISGTNLKDTFRRSTFIRLVKRQVKRQESMSDFQLTEEYLDASCNEKTSKLVNNNPTNNISEHFRMEATYILNNQNYTTLSKMNSVSTLCVDIDNTNNYPLNGFGLTSINIDNNKPLGCYRSKSQELLLTPEMILLRSSKVKHIDELNTYTLEEMLPNLISRYLEESKESIV</sequence>
<proteinExistence type="predicted"/>
<evidence type="ECO:0000256" key="7">
    <source>
        <dbReference type="ARBA" id="ARBA00023224"/>
    </source>
</evidence>
<evidence type="ECO:0000313" key="12">
    <source>
        <dbReference type="RefSeq" id="XP_065657141.1"/>
    </source>
</evidence>
<feature type="transmembrane region" description="Helical" evidence="8">
    <location>
        <begin position="156"/>
        <end position="178"/>
    </location>
</feature>
<feature type="transmembrane region" description="Helical" evidence="8">
    <location>
        <begin position="198"/>
        <end position="226"/>
    </location>
</feature>
<evidence type="ECO:0000256" key="6">
    <source>
        <dbReference type="ARBA" id="ARBA00023170"/>
    </source>
</evidence>
<feature type="domain" description="G-protein coupled receptors family 1 profile" evidence="9">
    <location>
        <begin position="54"/>
        <end position="300"/>
    </location>
</feature>
<feature type="transmembrane region" description="Helical" evidence="8">
    <location>
        <begin position="278"/>
        <end position="295"/>
    </location>
</feature>
<dbReference type="CDD" id="cd00637">
    <property type="entry name" value="7tm_classA_rhodopsin-like"/>
    <property type="match status" value="1"/>
</dbReference>
<dbReference type="PANTHER" id="PTHR24243">
    <property type="entry name" value="G-PROTEIN COUPLED RECEPTOR"/>
    <property type="match status" value="1"/>
</dbReference>
<dbReference type="RefSeq" id="XP_065657144.1">
    <property type="nucleotide sequence ID" value="XM_065801072.1"/>
</dbReference>
<comment type="subcellular location">
    <subcellularLocation>
        <location evidence="1">Membrane</location>
        <topology evidence="1">Multi-pass membrane protein</topology>
    </subcellularLocation>
</comment>